<keyword evidence="3" id="KW-1185">Reference proteome</keyword>
<dbReference type="Proteomes" id="UP001151760">
    <property type="component" value="Unassembled WGS sequence"/>
</dbReference>
<dbReference type="EMBL" id="BQNB010009932">
    <property type="protein sequence ID" value="GJS70406.1"/>
    <property type="molecule type" value="Genomic_DNA"/>
</dbReference>
<reference evidence="2" key="1">
    <citation type="journal article" date="2022" name="Int. J. Mol. Sci.">
        <title>Draft Genome of Tanacetum Coccineum: Genomic Comparison of Closely Related Tanacetum-Family Plants.</title>
        <authorList>
            <person name="Yamashiro T."/>
            <person name="Shiraishi A."/>
            <person name="Nakayama K."/>
            <person name="Satake H."/>
        </authorList>
    </citation>
    <scope>NUCLEOTIDE SEQUENCE</scope>
</reference>
<evidence type="ECO:0000256" key="1">
    <source>
        <dbReference type="SAM" id="MobiDB-lite"/>
    </source>
</evidence>
<accession>A0ABQ4XYT9</accession>
<evidence type="ECO:0000313" key="2">
    <source>
        <dbReference type="EMBL" id="GJS70406.1"/>
    </source>
</evidence>
<organism evidence="2 3">
    <name type="scientific">Tanacetum coccineum</name>
    <dbReference type="NCBI Taxonomy" id="301880"/>
    <lineage>
        <taxon>Eukaryota</taxon>
        <taxon>Viridiplantae</taxon>
        <taxon>Streptophyta</taxon>
        <taxon>Embryophyta</taxon>
        <taxon>Tracheophyta</taxon>
        <taxon>Spermatophyta</taxon>
        <taxon>Magnoliopsida</taxon>
        <taxon>eudicotyledons</taxon>
        <taxon>Gunneridae</taxon>
        <taxon>Pentapetalae</taxon>
        <taxon>asterids</taxon>
        <taxon>campanulids</taxon>
        <taxon>Asterales</taxon>
        <taxon>Asteraceae</taxon>
        <taxon>Asteroideae</taxon>
        <taxon>Anthemideae</taxon>
        <taxon>Anthemidinae</taxon>
        <taxon>Tanacetum</taxon>
    </lineage>
</organism>
<sequence>MSYNEIRLIFEKVWDFNQPIEPMDLEHGSERMKSPKKIEEEDVDTQKEMKEVSKESGAKRKKYLPRKSTRSTVKRQKIELNDEKEDLKGYLDIVPREDVAEDVESLSEDLHFVRKLHVLQNHQRRWKLKELQDSEYSSLKPEGYDLMMCGELHTLFEPDEESEIWMNQNEYNLISWSLCDLCGVHILLMQNGIAIHMLTEKKYPLSQEMISKMLSKRLEVDHESTQAYELLKFIRSQVQK</sequence>
<reference evidence="2" key="2">
    <citation type="submission" date="2022-01" db="EMBL/GenBank/DDBJ databases">
        <authorList>
            <person name="Yamashiro T."/>
            <person name="Shiraishi A."/>
            <person name="Satake H."/>
            <person name="Nakayama K."/>
        </authorList>
    </citation>
    <scope>NUCLEOTIDE SEQUENCE</scope>
</reference>
<feature type="compositionally biased region" description="Basic residues" evidence="1">
    <location>
        <begin position="59"/>
        <end position="73"/>
    </location>
</feature>
<feature type="compositionally biased region" description="Basic and acidic residues" evidence="1">
    <location>
        <begin position="25"/>
        <end position="58"/>
    </location>
</feature>
<gene>
    <name evidence="2" type="ORF">Tco_0703247</name>
</gene>
<proteinExistence type="predicted"/>
<name>A0ABQ4XYT9_9ASTR</name>
<feature type="region of interest" description="Disordered" evidence="1">
    <location>
        <begin position="25"/>
        <end position="73"/>
    </location>
</feature>
<protein>
    <submittedName>
        <fullName evidence="2">Uncharacterized protein</fullName>
    </submittedName>
</protein>
<evidence type="ECO:0000313" key="3">
    <source>
        <dbReference type="Proteomes" id="UP001151760"/>
    </source>
</evidence>
<comment type="caution">
    <text evidence="2">The sequence shown here is derived from an EMBL/GenBank/DDBJ whole genome shotgun (WGS) entry which is preliminary data.</text>
</comment>